<comment type="caution">
    <text evidence="2">The sequence shown here is derived from an EMBL/GenBank/DDBJ whole genome shotgun (WGS) entry which is preliminary data.</text>
</comment>
<accession>A0A4C1V1U4</accession>
<reference evidence="2 3" key="1">
    <citation type="journal article" date="2019" name="Commun. Biol.">
        <title>The bagworm genome reveals a unique fibroin gene that provides high tensile strength.</title>
        <authorList>
            <person name="Kono N."/>
            <person name="Nakamura H."/>
            <person name="Ohtoshi R."/>
            <person name="Tomita M."/>
            <person name="Numata K."/>
            <person name="Arakawa K."/>
        </authorList>
    </citation>
    <scope>NUCLEOTIDE SEQUENCE [LARGE SCALE GENOMIC DNA]</scope>
</reference>
<dbReference type="AlphaFoldDB" id="A0A4C1V1U4"/>
<proteinExistence type="predicted"/>
<keyword evidence="3" id="KW-1185">Reference proteome</keyword>
<sequence>MFNAARRAPPRDRRRRDRRRGCSRTAFITGCFGCAKISMPRIDLEVSFEMHSMSSARFVHPWEARRPCRAGSGAVLDATLRRITKSNTYVYSFEFSQTETTRLIKSRMSKVNRISRVGRGTRASSRRRGLGGLPLNMNRFLKIQRSLQHVAGLSGRNTIYDGRRNVPSQLSLTGRKATAEVATSRLHSMRAWYFTDRPGPCFVLQPS</sequence>
<dbReference type="EMBL" id="BGZK01000264">
    <property type="protein sequence ID" value="GBP32761.1"/>
    <property type="molecule type" value="Genomic_DNA"/>
</dbReference>
<evidence type="ECO:0000313" key="3">
    <source>
        <dbReference type="Proteomes" id="UP000299102"/>
    </source>
</evidence>
<name>A0A4C1V1U4_EUMVA</name>
<feature type="region of interest" description="Disordered" evidence="1">
    <location>
        <begin position="1"/>
        <end position="20"/>
    </location>
</feature>
<organism evidence="2 3">
    <name type="scientific">Eumeta variegata</name>
    <name type="common">Bagworm moth</name>
    <name type="synonym">Eumeta japonica</name>
    <dbReference type="NCBI Taxonomy" id="151549"/>
    <lineage>
        <taxon>Eukaryota</taxon>
        <taxon>Metazoa</taxon>
        <taxon>Ecdysozoa</taxon>
        <taxon>Arthropoda</taxon>
        <taxon>Hexapoda</taxon>
        <taxon>Insecta</taxon>
        <taxon>Pterygota</taxon>
        <taxon>Neoptera</taxon>
        <taxon>Endopterygota</taxon>
        <taxon>Lepidoptera</taxon>
        <taxon>Glossata</taxon>
        <taxon>Ditrysia</taxon>
        <taxon>Tineoidea</taxon>
        <taxon>Psychidae</taxon>
        <taxon>Oiketicinae</taxon>
        <taxon>Eumeta</taxon>
    </lineage>
</organism>
<protein>
    <submittedName>
        <fullName evidence="2">Uncharacterized protein</fullName>
    </submittedName>
</protein>
<dbReference type="Proteomes" id="UP000299102">
    <property type="component" value="Unassembled WGS sequence"/>
</dbReference>
<evidence type="ECO:0000313" key="2">
    <source>
        <dbReference type="EMBL" id="GBP32761.1"/>
    </source>
</evidence>
<evidence type="ECO:0000256" key="1">
    <source>
        <dbReference type="SAM" id="MobiDB-lite"/>
    </source>
</evidence>
<gene>
    <name evidence="2" type="ORF">EVAR_18914_1</name>
</gene>